<feature type="compositionally biased region" description="Basic and acidic residues" evidence="1">
    <location>
        <begin position="191"/>
        <end position="200"/>
    </location>
</feature>
<evidence type="ECO:0000256" key="1">
    <source>
        <dbReference type="SAM" id="MobiDB-lite"/>
    </source>
</evidence>
<reference evidence="3" key="1">
    <citation type="submission" date="2025-08" db="UniProtKB">
        <authorList>
            <consortium name="RefSeq"/>
        </authorList>
    </citation>
    <scope>IDENTIFICATION</scope>
</reference>
<evidence type="ECO:0000313" key="3">
    <source>
        <dbReference type="RefSeq" id="XP_012681992.2"/>
    </source>
</evidence>
<evidence type="ECO:0000313" key="2">
    <source>
        <dbReference type="Proteomes" id="UP000515152"/>
    </source>
</evidence>
<accession>A0A6P3VVB6</accession>
<dbReference type="PANTHER" id="PTHR36296">
    <property type="entry name" value="GAMMA-CRYSTALLIN A"/>
    <property type="match status" value="1"/>
</dbReference>
<dbReference type="KEGG" id="char:105899366"/>
<gene>
    <name evidence="3" type="primary">LOC105899366</name>
</gene>
<dbReference type="Proteomes" id="UP000515152">
    <property type="component" value="Chromosome 2"/>
</dbReference>
<feature type="compositionally biased region" description="Low complexity" evidence="1">
    <location>
        <begin position="175"/>
        <end position="190"/>
    </location>
</feature>
<sequence length="207" mass="23219">MEARRLKRDIEALLGDYIGQKLWENGFDPKGKGTSTMLDDLAHYDLAISVALWWLNKDDGKDLMENFIISPGHIQYPNRMEREAMILSSFAGVIMNSLPVKDILSLYNCKPSASYPHSQTKSAIVHPFALSYHPFAMLGSYKAVDHSRKHTERLKRWKSIHCKAAPAVRQGALPSPSCSSESSFSDSGDSLTEKTEHYEGSQESLQD</sequence>
<proteinExistence type="predicted"/>
<dbReference type="OrthoDB" id="9905607at2759"/>
<name>A0A6P3VVB6_CLUHA</name>
<keyword evidence="2" id="KW-1185">Reference proteome</keyword>
<protein>
    <submittedName>
        <fullName evidence="3">Uncharacterized protein C2orf80</fullName>
    </submittedName>
</protein>
<dbReference type="PANTHER" id="PTHR36296:SF1">
    <property type="entry name" value="CHROMOSOME 2 OPEN READING FRAME 80"/>
    <property type="match status" value="1"/>
</dbReference>
<dbReference type="Pfam" id="PF17718">
    <property type="entry name" value="DUF5563"/>
    <property type="match status" value="1"/>
</dbReference>
<dbReference type="GeneID" id="105899366"/>
<dbReference type="RefSeq" id="XP_012681992.2">
    <property type="nucleotide sequence ID" value="XM_012826538.3"/>
</dbReference>
<feature type="region of interest" description="Disordered" evidence="1">
    <location>
        <begin position="167"/>
        <end position="207"/>
    </location>
</feature>
<dbReference type="InterPro" id="IPR038776">
    <property type="entry name" value="C2orf80"/>
</dbReference>
<dbReference type="AlphaFoldDB" id="A0A6P3VVB6"/>
<organism evidence="2 3">
    <name type="scientific">Clupea harengus</name>
    <name type="common">Atlantic herring</name>
    <dbReference type="NCBI Taxonomy" id="7950"/>
    <lineage>
        <taxon>Eukaryota</taxon>
        <taxon>Metazoa</taxon>
        <taxon>Chordata</taxon>
        <taxon>Craniata</taxon>
        <taxon>Vertebrata</taxon>
        <taxon>Euteleostomi</taxon>
        <taxon>Actinopterygii</taxon>
        <taxon>Neopterygii</taxon>
        <taxon>Teleostei</taxon>
        <taxon>Clupei</taxon>
        <taxon>Clupeiformes</taxon>
        <taxon>Clupeoidei</taxon>
        <taxon>Clupeidae</taxon>
        <taxon>Clupea</taxon>
    </lineage>
</organism>